<dbReference type="EMBL" id="JYDO01000008">
    <property type="protein sequence ID" value="KRZ79140.1"/>
    <property type="molecule type" value="Genomic_DNA"/>
</dbReference>
<sequence length="95" mass="11667">MLQITAEVKNKRGIPKLFRSILYSQFRFYCEKISIYSNYENLLCNYFYMRKTKLERRKQHIYAFDIDKIQQRKLVRKAAKLFTDSSASDFWHRLI</sequence>
<name>A0A0V1N570_9BILA</name>
<organism evidence="1 2">
    <name type="scientific">Trichinella papuae</name>
    <dbReference type="NCBI Taxonomy" id="268474"/>
    <lineage>
        <taxon>Eukaryota</taxon>
        <taxon>Metazoa</taxon>
        <taxon>Ecdysozoa</taxon>
        <taxon>Nematoda</taxon>
        <taxon>Enoplea</taxon>
        <taxon>Dorylaimia</taxon>
        <taxon>Trichinellida</taxon>
        <taxon>Trichinellidae</taxon>
        <taxon>Trichinella</taxon>
    </lineage>
</organism>
<protein>
    <submittedName>
        <fullName evidence="1">Uncharacterized protein</fullName>
    </submittedName>
</protein>
<reference evidence="1 2" key="1">
    <citation type="submission" date="2015-01" db="EMBL/GenBank/DDBJ databases">
        <title>Evolution of Trichinella species and genotypes.</title>
        <authorList>
            <person name="Korhonen P.K."/>
            <person name="Edoardo P."/>
            <person name="Giuseppe L.R."/>
            <person name="Gasser R.B."/>
        </authorList>
    </citation>
    <scope>NUCLEOTIDE SEQUENCE [LARGE SCALE GENOMIC DNA]</scope>
    <source>
        <strain evidence="1">ISS1980</strain>
    </source>
</reference>
<gene>
    <name evidence="1" type="ORF">T10_7665</name>
</gene>
<accession>A0A0V1N570</accession>
<dbReference type="Proteomes" id="UP000054843">
    <property type="component" value="Unassembled WGS sequence"/>
</dbReference>
<dbReference type="AlphaFoldDB" id="A0A0V1N570"/>
<proteinExistence type="predicted"/>
<evidence type="ECO:0000313" key="2">
    <source>
        <dbReference type="Proteomes" id="UP000054843"/>
    </source>
</evidence>
<evidence type="ECO:0000313" key="1">
    <source>
        <dbReference type="EMBL" id="KRZ79140.1"/>
    </source>
</evidence>
<comment type="caution">
    <text evidence="1">The sequence shown here is derived from an EMBL/GenBank/DDBJ whole genome shotgun (WGS) entry which is preliminary data.</text>
</comment>
<keyword evidence="2" id="KW-1185">Reference proteome</keyword>